<feature type="compositionally biased region" description="Acidic residues" evidence="1">
    <location>
        <begin position="28"/>
        <end position="37"/>
    </location>
</feature>
<evidence type="ECO:0000256" key="1">
    <source>
        <dbReference type="SAM" id="MobiDB-lite"/>
    </source>
</evidence>
<sequence length="78" mass="8328">MTDRIDADAVPEADYVEQSTPAYPAQDVDSETPDTDSEVAPLPADDNGWTASEADLAEQAISVPLDDDDYDDSSDSGY</sequence>
<keyword evidence="3" id="KW-1185">Reference proteome</keyword>
<dbReference type="Proteomes" id="UP000432464">
    <property type="component" value="Unassembled WGS sequence"/>
</dbReference>
<comment type="caution">
    <text evidence="2">The sequence shown here is derived from an EMBL/GenBank/DDBJ whole genome shotgun (WGS) entry which is preliminary data.</text>
</comment>
<proteinExistence type="predicted"/>
<reference evidence="2 3" key="1">
    <citation type="submission" date="2019-11" db="EMBL/GenBank/DDBJ databases">
        <title>Nocardia sp. nov. CT2-14 isolated from soil.</title>
        <authorList>
            <person name="Kanchanasin P."/>
            <person name="Tanasupawat S."/>
            <person name="Yuki M."/>
            <person name="Kudo T."/>
        </authorList>
    </citation>
    <scope>NUCLEOTIDE SEQUENCE [LARGE SCALE GENOMIC DNA]</scope>
    <source>
        <strain evidence="2 3">CT2-14</strain>
    </source>
</reference>
<name>A0A6I3L734_9NOCA</name>
<dbReference type="RefSeq" id="WP_154790938.1">
    <property type="nucleotide sequence ID" value="NZ_WMBB01000015.1"/>
</dbReference>
<gene>
    <name evidence="2" type="ORF">GLP40_27550</name>
</gene>
<accession>A0A6I3L734</accession>
<feature type="region of interest" description="Disordered" evidence="1">
    <location>
        <begin position="1"/>
        <end position="49"/>
    </location>
</feature>
<organism evidence="2 3">
    <name type="scientific">Nocardia aurantiaca</name>
    <dbReference type="NCBI Taxonomy" id="2675850"/>
    <lineage>
        <taxon>Bacteria</taxon>
        <taxon>Bacillati</taxon>
        <taxon>Actinomycetota</taxon>
        <taxon>Actinomycetes</taxon>
        <taxon>Mycobacteriales</taxon>
        <taxon>Nocardiaceae</taxon>
        <taxon>Nocardia</taxon>
    </lineage>
</organism>
<dbReference type="EMBL" id="WMBB01000015">
    <property type="protein sequence ID" value="MTE16504.1"/>
    <property type="molecule type" value="Genomic_DNA"/>
</dbReference>
<evidence type="ECO:0000313" key="2">
    <source>
        <dbReference type="EMBL" id="MTE16504.1"/>
    </source>
</evidence>
<evidence type="ECO:0000313" key="3">
    <source>
        <dbReference type="Proteomes" id="UP000432464"/>
    </source>
</evidence>
<dbReference type="AlphaFoldDB" id="A0A6I3L734"/>
<protein>
    <submittedName>
        <fullName evidence="2">Uncharacterized protein</fullName>
    </submittedName>
</protein>